<dbReference type="InterPro" id="IPR007235">
    <property type="entry name" value="Glyco_trans_28_C"/>
</dbReference>
<evidence type="ECO:0000256" key="10">
    <source>
        <dbReference type="HAMAP-Rule" id="MF_00033"/>
    </source>
</evidence>
<accession>A0A7K1KKB7</accession>
<dbReference type="HAMAP" id="MF_00033">
    <property type="entry name" value="MurG"/>
    <property type="match status" value="1"/>
</dbReference>
<reference evidence="13 14" key="1">
    <citation type="submission" date="2019-11" db="EMBL/GenBank/DDBJ databases">
        <title>Pseudodesulfovibrio alkaliphilus, sp. nov., an alkaliphilic sulfate-reducing bacteria from mud volcano of Taman peninsula, Russia.</title>
        <authorList>
            <person name="Frolova A."/>
            <person name="Merkel A.Y."/>
            <person name="Slobodkin A.I."/>
        </authorList>
    </citation>
    <scope>NUCLEOTIDE SEQUENCE [LARGE SCALE GENOMIC DNA]</scope>
    <source>
        <strain evidence="13 14">F-1</strain>
    </source>
</reference>
<dbReference type="EC" id="2.4.1.227" evidence="10"/>
<name>A0A7K1KKB7_9BACT</name>
<evidence type="ECO:0000256" key="6">
    <source>
        <dbReference type="ARBA" id="ARBA00022984"/>
    </source>
</evidence>
<keyword evidence="5 10" id="KW-0133">Cell shape</keyword>
<keyword evidence="7 10" id="KW-0472">Membrane</keyword>
<keyword evidence="2 10" id="KW-0132">Cell division</keyword>
<dbReference type="InterPro" id="IPR006009">
    <property type="entry name" value="GlcNAc_MurG"/>
</dbReference>
<evidence type="ECO:0000313" key="14">
    <source>
        <dbReference type="Proteomes" id="UP000461162"/>
    </source>
</evidence>
<keyword evidence="3 10" id="KW-0328">Glycosyltransferase</keyword>
<dbReference type="CDD" id="cd03785">
    <property type="entry name" value="GT28_MurG"/>
    <property type="match status" value="1"/>
</dbReference>
<comment type="subcellular location">
    <subcellularLocation>
        <location evidence="10">Cell membrane</location>
        <topology evidence="10">Peripheral membrane protein</topology>
        <orientation evidence="10">Cytoplasmic side</orientation>
    </subcellularLocation>
</comment>
<protein>
    <recommendedName>
        <fullName evidence="10">UDP-N-acetylglucosamine--N-acetylmuramyl-(pentapeptide) pyrophosphoryl-undecaprenol N-acetylglucosamine transferase</fullName>
        <ecNumber evidence="10">2.4.1.227</ecNumber>
    </recommendedName>
    <alternativeName>
        <fullName evidence="10">Undecaprenyl-PP-MurNAc-pentapeptide-UDPGlcNAc GlcNAc transferase</fullName>
    </alternativeName>
</protein>
<keyword evidence="8 10" id="KW-0131">Cell cycle</keyword>
<proteinExistence type="inferred from homology"/>
<evidence type="ECO:0000256" key="2">
    <source>
        <dbReference type="ARBA" id="ARBA00022618"/>
    </source>
</evidence>
<dbReference type="GO" id="GO:0005886">
    <property type="term" value="C:plasma membrane"/>
    <property type="evidence" value="ECO:0007669"/>
    <property type="project" value="UniProtKB-SubCell"/>
</dbReference>
<dbReference type="EMBL" id="WODC01000001">
    <property type="protein sequence ID" value="MUM76508.1"/>
    <property type="molecule type" value="Genomic_DNA"/>
</dbReference>
<organism evidence="13 14">
    <name type="scientific">Pseudodesulfovibrio alkaliphilus</name>
    <dbReference type="NCBI Taxonomy" id="2661613"/>
    <lineage>
        <taxon>Bacteria</taxon>
        <taxon>Pseudomonadati</taxon>
        <taxon>Thermodesulfobacteriota</taxon>
        <taxon>Desulfovibrionia</taxon>
        <taxon>Desulfovibrionales</taxon>
        <taxon>Desulfovibrionaceae</taxon>
    </lineage>
</organism>
<keyword evidence="9 10" id="KW-0961">Cell wall biogenesis/degradation</keyword>
<evidence type="ECO:0000259" key="11">
    <source>
        <dbReference type="Pfam" id="PF03033"/>
    </source>
</evidence>
<evidence type="ECO:0000256" key="3">
    <source>
        <dbReference type="ARBA" id="ARBA00022676"/>
    </source>
</evidence>
<comment type="pathway">
    <text evidence="10">Cell wall biogenesis; peptidoglycan biosynthesis.</text>
</comment>
<feature type="binding site" evidence="10">
    <location>
        <position position="124"/>
    </location>
    <ligand>
        <name>UDP-N-acetyl-alpha-D-glucosamine</name>
        <dbReference type="ChEBI" id="CHEBI:57705"/>
    </ligand>
</feature>
<comment type="catalytic activity">
    <reaction evidence="10">
        <text>di-trans,octa-cis-undecaprenyl diphospho-N-acetyl-alpha-D-muramoyl-L-alanyl-D-glutamyl-meso-2,6-diaminopimeloyl-D-alanyl-D-alanine + UDP-N-acetyl-alpha-D-glucosamine = di-trans,octa-cis-undecaprenyl diphospho-[N-acetyl-alpha-D-glucosaminyl-(1-&gt;4)]-N-acetyl-alpha-D-muramoyl-L-alanyl-D-glutamyl-meso-2,6-diaminopimeloyl-D-alanyl-D-alanine + UDP + H(+)</text>
        <dbReference type="Rhea" id="RHEA:31227"/>
        <dbReference type="ChEBI" id="CHEBI:15378"/>
        <dbReference type="ChEBI" id="CHEBI:57705"/>
        <dbReference type="ChEBI" id="CHEBI:58223"/>
        <dbReference type="ChEBI" id="CHEBI:61387"/>
        <dbReference type="ChEBI" id="CHEBI:61388"/>
        <dbReference type="EC" id="2.4.1.227"/>
    </reaction>
</comment>
<evidence type="ECO:0000256" key="9">
    <source>
        <dbReference type="ARBA" id="ARBA00023316"/>
    </source>
</evidence>
<dbReference type="GO" id="GO:0050511">
    <property type="term" value="F:undecaprenyldiphospho-muramoylpentapeptide beta-N-acetylglucosaminyltransferase activity"/>
    <property type="evidence" value="ECO:0007669"/>
    <property type="project" value="UniProtKB-UniRule"/>
</dbReference>
<evidence type="ECO:0000259" key="12">
    <source>
        <dbReference type="Pfam" id="PF04101"/>
    </source>
</evidence>
<dbReference type="GO" id="GO:0051301">
    <property type="term" value="P:cell division"/>
    <property type="evidence" value="ECO:0007669"/>
    <property type="project" value="UniProtKB-KW"/>
</dbReference>
<evidence type="ECO:0000256" key="7">
    <source>
        <dbReference type="ARBA" id="ARBA00023136"/>
    </source>
</evidence>
<evidence type="ECO:0000256" key="4">
    <source>
        <dbReference type="ARBA" id="ARBA00022679"/>
    </source>
</evidence>
<keyword evidence="6 10" id="KW-0573">Peptidoglycan synthesis</keyword>
<keyword evidence="4 10" id="KW-0808">Transferase</keyword>
<feature type="binding site" evidence="10">
    <location>
        <position position="165"/>
    </location>
    <ligand>
        <name>UDP-N-acetyl-alpha-D-glucosamine</name>
        <dbReference type="ChEBI" id="CHEBI:57705"/>
    </ligand>
</feature>
<dbReference type="PANTHER" id="PTHR21015:SF22">
    <property type="entry name" value="GLYCOSYLTRANSFERASE"/>
    <property type="match status" value="1"/>
</dbReference>
<feature type="domain" description="Glycosyltransferase family 28 N-terminal" evidence="11">
    <location>
        <begin position="4"/>
        <end position="142"/>
    </location>
</feature>
<dbReference type="GO" id="GO:0005975">
    <property type="term" value="P:carbohydrate metabolic process"/>
    <property type="evidence" value="ECO:0007669"/>
    <property type="project" value="InterPro"/>
</dbReference>
<gene>
    <name evidence="10 13" type="primary">murG</name>
    <name evidence="13" type="ORF">GKC30_02540</name>
</gene>
<dbReference type="AlphaFoldDB" id="A0A7K1KKB7"/>
<keyword evidence="14" id="KW-1185">Reference proteome</keyword>
<dbReference type="Pfam" id="PF03033">
    <property type="entry name" value="Glyco_transf_28"/>
    <property type="match status" value="1"/>
</dbReference>
<dbReference type="PANTHER" id="PTHR21015">
    <property type="entry name" value="UDP-N-ACETYLGLUCOSAMINE--N-ACETYLMURAMYL-(PENTAPEPTIDE) PYROPHOSPHORYL-UNDECAPRENOL N-ACETYLGLUCOSAMINE TRANSFERASE 1"/>
    <property type="match status" value="1"/>
</dbReference>
<dbReference type="Proteomes" id="UP000461162">
    <property type="component" value="Unassembled WGS sequence"/>
</dbReference>
<evidence type="ECO:0000256" key="8">
    <source>
        <dbReference type="ARBA" id="ARBA00023306"/>
    </source>
</evidence>
<dbReference type="Pfam" id="PF04101">
    <property type="entry name" value="Glyco_tran_28_C"/>
    <property type="match status" value="1"/>
</dbReference>
<feature type="binding site" evidence="10">
    <location>
        <begin position="11"/>
        <end position="13"/>
    </location>
    <ligand>
        <name>UDP-N-acetyl-alpha-D-glucosamine</name>
        <dbReference type="ChEBI" id="CHEBI:57705"/>
    </ligand>
</feature>
<feature type="binding site" evidence="10">
    <location>
        <position position="247"/>
    </location>
    <ligand>
        <name>UDP-N-acetyl-alpha-D-glucosamine</name>
        <dbReference type="ChEBI" id="CHEBI:57705"/>
    </ligand>
</feature>
<comment type="similarity">
    <text evidence="10">Belongs to the glycosyltransferase 28 family. MurG subfamily.</text>
</comment>
<dbReference type="NCBIfam" id="TIGR01133">
    <property type="entry name" value="murG"/>
    <property type="match status" value="1"/>
</dbReference>
<keyword evidence="1 10" id="KW-1003">Cell membrane</keyword>
<dbReference type="UniPathway" id="UPA00219"/>
<evidence type="ECO:0000256" key="5">
    <source>
        <dbReference type="ARBA" id="ARBA00022960"/>
    </source>
</evidence>
<comment type="caution">
    <text evidence="13">The sequence shown here is derived from an EMBL/GenBank/DDBJ whole genome shotgun (WGS) entry which is preliminary data.</text>
</comment>
<dbReference type="GO" id="GO:0008360">
    <property type="term" value="P:regulation of cell shape"/>
    <property type="evidence" value="ECO:0007669"/>
    <property type="project" value="UniProtKB-KW"/>
</dbReference>
<dbReference type="Gene3D" id="3.40.50.2000">
    <property type="entry name" value="Glycogen Phosphorylase B"/>
    <property type="match status" value="2"/>
</dbReference>
<evidence type="ECO:0000313" key="13">
    <source>
        <dbReference type="EMBL" id="MUM76508.1"/>
    </source>
</evidence>
<evidence type="ECO:0000256" key="1">
    <source>
        <dbReference type="ARBA" id="ARBA00022475"/>
    </source>
</evidence>
<comment type="function">
    <text evidence="10">Cell wall formation. Catalyzes the transfer of a GlcNAc subunit on undecaprenyl-pyrophosphoryl-MurNAc-pentapeptide (lipid intermediate I) to form undecaprenyl-pyrophosphoryl-MurNAc-(pentapeptide)GlcNAc (lipid intermediate II).</text>
</comment>
<dbReference type="GO" id="GO:0071555">
    <property type="term" value="P:cell wall organization"/>
    <property type="evidence" value="ECO:0007669"/>
    <property type="project" value="UniProtKB-KW"/>
</dbReference>
<dbReference type="SUPFAM" id="SSF53756">
    <property type="entry name" value="UDP-Glycosyltransferase/glycogen phosphorylase"/>
    <property type="match status" value="1"/>
</dbReference>
<feature type="domain" description="Glycosyl transferase family 28 C-terminal" evidence="12">
    <location>
        <begin position="187"/>
        <end position="349"/>
    </location>
</feature>
<dbReference type="GO" id="GO:0009252">
    <property type="term" value="P:peptidoglycan biosynthetic process"/>
    <property type="evidence" value="ECO:0007669"/>
    <property type="project" value="UniProtKB-UniRule"/>
</dbReference>
<comment type="caution">
    <text evidence="10">Lacks conserved residue(s) required for the propagation of feature annotation.</text>
</comment>
<feature type="binding site" evidence="10">
    <location>
        <position position="193"/>
    </location>
    <ligand>
        <name>UDP-N-acetyl-alpha-D-glucosamine</name>
        <dbReference type="ChEBI" id="CHEBI:57705"/>
    </ligand>
</feature>
<sequence length="360" mass="36841">MARILIATGGTGGHIFPALAVADALATRHPGAAILFAGGKGPEGDMARSHGLDFLELPARGIMGRGVSGLLGGLAWIGRGLPLALREVRRFRPDAAIGFGGYAGFCPVLAAALLGVPSAVHEQNSVPGVTNKVLGRVVKRIFLSFPDSSGAFPTHKTTLTGNPIRTAILAAGETRKKQAGHTPGKQVLVLGGSQGARPVNDAVIAALPRLTELGVTLTHQAGRADADRVRAAYAASGADPAQVRDFIDDMAAEYARADLAVCRAGATTVFEVAGAGVPALFIPFPQATHDHQTMNARALAETGAARLLPQAELTGAGLAEAVLALLGDAEQLMTMSRAARSFSRPDAAADIARGLEALAA</sequence>
<dbReference type="InterPro" id="IPR004276">
    <property type="entry name" value="GlycoTrans_28_N"/>
</dbReference>
<feature type="binding site" evidence="10">
    <location>
        <position position="292"/>
    </location>
    <ligand>
        <name>UDP-N-acetyl-alpha-D-glucosamine</name>
        <dbReference type="ChEBI" id="CHEBI:57705"/>
    </ligand>
</feature>